<dbReference type="PANTHER" id="PTHR43855">
    <property type="entry name" value="THIOSULFATE SULFURTRANSFERASE"/>
    <property type="match status" value="1"/>
</dbReference>
<dbReference type="PROSITE" id="PS50206">
    <property type="entry name" value="RHODANESE_3"/>
    <property type="match status" value="1"/>
</dbReference>
<dbReference type="PROSITE" id="PS00683">
    <property type="entry name" value="RHODANESE_2"/>
    <property type="match status" value="1"/>
</dbReference>
<dbReference type="Gene3D" id="3.40.250.10">
    <property type="entry name" value="Rhodanese-like domain"/>
    <property type="match status" value="1"/>
</dbReference>
<dbReference type="InterPro" id="IPR051126">
    <property type="entry name" value="Thiosulfate_sulfurtransferase"/>
</dbReference>
<organism evidence="3">
    <name type="scientific">marine metagenome</name>
    <dbReference type="NCBI Taxonomy" id="408172"/>
    <lineage>
        <taxon>unclassified sequences</taxon>
        <taxon>metagenomes</taxon>
        <taxon>ecological metagenomes</taxon>
    </lineage>
</organism>
<dbReference type="GO" id="GO:0004792">
    <property type="term" value="F:thiosulfate-cyanide sulfurtransferase activity"/>
    <property type="evidence" value="ECO:0007669"/>
    <property type="project" value="InterPro"/>
</dbReference>
<feature type="domain" description="Rhodanese" evidence="2">
    <location>
        <begin position="25"/>
        <end position="127"/>
    </location>
</feature>
<evidence type="ECO:0000313" key="3">
    <source>
        <dbReference type="EMBL" id="SVE33196.1"/>
    </source>
</evidence>
<dbReference type="SMART" id="SM00450">
    <property type="entry name" value="RHOD"/>
    <property type="match status" value="1"/>
</dbReference>
<evidence type="ECO:0000259" key="2">
    <source>
        <dbReference type="PROSITE" id="PS50206"/>
    </source>
</evidence>
<dbReference type="CDD" id="cd01449">
    <property type="entry name" value="TST_Repeat_2"/>
    <property type="match status" value="1"/>
</dbReference>
<reference evidence="3" key="1">
    <citation type="submission" date="2018-05" db="EMBL/GenBank/DDBJ databases">
        <authorList>
            <person name="Lanie J.A."/>
            <person name="Ng W.-L."/>
            <person name="Kazmierczak K.M."/>
            <person name="Andrzejewski T.M."/>
            <person name="Davidsen T.M."/>
            <person name="Wayne K.J."/>
            <person name="Tettelin H."/>
            <person name="Glass J.I."/>
            <person name="Rusch D."/>
            <person name="Podicherti R."/>
            <person name="Tsui H.-C.T."/>
            <person name="Winkler M.E."/>
        </authorList>
    </citation>
    <scope>NUCLEOTIDE SEQUENCE</scope>
</reference>
<proteinExistence type="predicted"/>
<feature type="non-terminal residue" evidence="3">
    <location>
        <position position="1"/>
    </location>
</feature>
<dbReference type="InterPro" id="IPR036873">
    <property type="entry name" value="Rhodanese-like_dom_sf"/>
</dbReference>
<evidence type="ECO:0000256" key="1">
    <source>
        <dbReference type="ARBA" id="ARBA00022737"/>
    </source>
</evidence>
<keyword evidence="1" id="KW-0677">Repeat</keyword>
<dbReference type="AlphaFoldDB" id="A0A383CLC3"/>
<dbReference type="Pfam" id="PF00581">
    <property type="entry name" value="Rhodanese"/>
    <property type="match status" value="1"/>
</dbReference>
<dbReference type="InterPro" id="IPR001763">
    <property type="entry name" value="Rhodanese-like_dom"/>
</dbReference>
<dbReference type="EMBL" id="UINC01209952">
    <property type="protein sequence ID" value="SVE33196.1"/>
    <property type="molecule type" value="Genomic_DNA"/>
</dbReference>
<name>A0A383CLC3_9ZZZZ</name>
<protein>
    <recommendedName>
        <fullName evidence="2">Rhodanese domain-containing protein</fullName>
    </recommendedName>
</protein>
<dbReference type="SUPFAM" id="SSF52821">
    <property type="entry name" value="Rhodanese/Cell cycle control phosphatase"/>
    <property type="match status" value="1"/>
</dbReference>
<sequence length="138" mass="14870">ERGSFTPRFRSELYSTRHDVLAAIGNEEVALIDSRMQPARLEDDGCIPGSLHLPGIEFMEEDGTWASTAEVQRRLADSGIGESDGIITYCRGGVGATGTALALAIAGRYNVAVYDGSWSEWILDPSVPRAPLEEGELS</sequence>
<dbReference type="PANTHER" id="PTHR43855:SF1">
    <property type="entry name" value="THIOSULFATE SULFURTRANSFERASE"/>
    <property type="match status" value="1"/>
</dbReference>
<gene>
    <name evidence="3" type="ORF">METZ01_LOCUS486050</name>
</gene>
<accession>A0A383CLC3</accession>
<dbReference type="InterPro" id="IPR001307">
    <property type="entry name" value="Thiosulphate_STrfase_CS"/>
</dbReference>